<dbReference type="Proteomes" id="UP000228560">
    <property type="component" value="Unassembled WGS sequence"/>
</dbReference>
<dbReference type="GO" id="GO:0008237">
    <property type="term" value="F:metallopeptidase activity"/>
    <property type="evidence" value="ECO:0007669"/>
    <property type="project" value="UniProtKB-KW"/>
</dbReference>
<sequence>MSKLKDIPKVDRPRERFIKKGPDALSKSDLLAILLGSGIKGKNVQKLAQQIISKFGKKFLDISIDDLLEISGIGQAKALQVVSAISLIKRFYEENRTTYIVIKNSKDVLSLTYDLQDKKKEYLVCLYLNARNVLIKKEIISIGLLDKSLLHPREIFYPAVELNSASIILVHNHPTGDPTPSEKDSAIIERIVQAGEIMGISVIDFIITARNGNYSFYETLKGHDQTVDYVAESVQGTLFNLLEIKKPTYEVSAETIKENYFYIPQVKKNHVQLQNRRYVGSKHKLIKWIFSIINKECEGNSFADVFAGTGIVSAIATKHFKEIILNDFLYSNYTIYQAFFGIGEWDQNKIDNIIKNYNNIYGEDLEDNYFSKCFGGKYFSQNSSKIIGFIRENIEENKNNLTEKEYHILIASLLYAVDKIANTVGHYDAYFKKDFLKDDFFMKPIDPISVKNVSIFREDTNILVKKIKVDIAYIDPPYNSRQYSRFYHVLETLTKWDKPKLYGVALKPEPENMSDYCKTQAKNKFAELVKDINAKYLVVSYNNTYDSKSNSSRNKITLQEIEKILNTKGRTKIFEKSYRHFNAGNTNFNNHKEYLFVTKVNYE</sequence>
<dbReference type="Gene3D" id="3.40.140.10">
    <property type="entry name" value="Cytidine Deaminase, domain 2"/>
    <property type="match status" value="1"/>
</dbReference>
<dbReference type="PANTHER" id="PTHR30471">
    <property type="entry name" value="DNA REPAIR PROTEIN RADC"/>
    <property type="match status" value="1"/>
</dbReference>
<keyword evidence="8" id="KW-0862">Zinc</keyword>
<dbReference type="NCBIfam" id="NF000642">
    <property type="entry name" value="PRK00024.1"/>
    <property type="match status" value="1"/>
</dbReference>
<keyword evidence="6" id="KW-0479">Metal-binding</keyword>
<dbReference type="EC" id="2.1.1.72" evidence="1"/>
<protein>
    <recommendedName>
        <fullName evidence="1">site-specific DNA-methyltransferase (adenine-specific)</fullName>
        <ecNumber evidence="1">2.1.1.72</ecNumber>
    </recommendedName>
</protein>
<dbReference type="PROSITE" id="PS00092">
    <property type="entry name" value="N6_MTASE"/>
    <property type="match status" value="1"/>
</dbReference>
<dbReference type="GO" id="GO:0009307">
    <property type="term" value="P:DNA restriction-modification system"/>
    <property type="evidence" value="ECO:0007669"/>
    <property type="project" value="InterPro"/>
</dbReference>
<evidence type="ECO:0000256" key="2">
    <source>
        <dbReference type="ARBA" id="ARBA00022603"/>
    </source>
</evidence>
<evidence type="ECO:0000256" key="7">
    <source>
        <dbReference type="ARBA" id="ARBA00022801"/>
    </source>
</evidence>
<keyword evidence="7" id="KW-0378">Hydrolase</keyword>
<dbReference type="SUPFAM" id="SSF53335">
    <property type="entry name" value="S-adenosyl-L-methionine-dependent methyltransferases"/>
    <property type="match status" value="1"/>
</dbReference>
<dbReference type="Pfam" id="PF02086">
    <property type="entry name" value="MethyltransfD12"/>
    <property type="match status" value="1"/>
</dbReference>
<dbReference type="EMBL" id="PFIP01000010">
    <property type="protein sequence ID" value="PIX35321.1"/>
    <property type="molecule type" value="Genomic_DNA"/>
</dbReference>
<dbReference type="EMBL" id="PFTV01000162">
    <property type="protein sequence ID" value="PJB55995.1"/>
    <property type="molecule type" value="Genomic_DNA"/>
</dbReference>
<dbReference type="Pfam" id="PF04002">
    <property type="entry name" value="RadC"/>
    <property type="match status" value="1"/>
</dbReference>
<evidence type="ECO:0000313" key="14">
    <source>
        <dbReference type="EMBL" id="PIY31045.1"/>
    </source>
</evidence>
<evidence type="ECO:0000256" key="3">
    <source>
        <dbReference type="ARBA" id="ARBA00022670"/>
    </source>
</evidence>
<keyword evidence="4" id="KW-0808">Transferase</keyword>
<evidence type="ECO:0000256" key="10">
    <source>
        <dbReference type="ARBA" id="ARBA00047942"/>
    </source>
</evidence>
<comment type="catalytic activity">
    <reaction evidence="10">
        <text>a 2'-deoxyadenosine in DNA + S-adenosyl-L-methionine = an N(6)-methyl-2'-deoxyadenosine in DNA + S-adenosyl-L-homocysteine + H(+)</text>
        <dbReference type="Rhea" id="RHEA:15197"/>
        <dbReference type="Rhea" id="RHEA-COMP:12418"/>
        <dbReference type="Rhea" id="RHEA-COMP:12419"/>
        <dbReference type="ChEBI" id="CHEBI:15378"/>
        <dbReference type="ChEBI" id="CHEBI:57856"/>
        <dbReference type="ChEBI" id="CHEBI:59789"/>
        <dbReference type="ChEBI" id="CHEBI:90615"/>
        <dbReference type="ChEBI" id="CHEBI:90616"/>
        <dbReference type="EC" id="2.1.1.72"/>
    </reaction>
</comment>
<feature type="domain" description="MPN" evidence="12">
    <location>
        <begin position="92"/>
        <end position="222"/>
    </location>
</feature>
<dbReference type="PRINTS" id="PR00505">
    <property type="entry name" value="D12N6MTFRASE"/>
</dbReference>
<evidence type="ECO:0000256" key="4">
    <source>
        <dbReference type="ARBA" id="ARBA00022679"/>
    </source>
</evidence>
<evidence type="ECO:0000313" key="16">
    <source>
        <dbReference type="Proteomes" id="UP000228560"/>
    </source>
</evidence>
<keyword evidence="5" id="KW-0949">S-adenosyl-L-methionine</keyword>
<dbReference type="InterPro" id="IPR046778">
    <property type="entry name" value="UPF0758_N"/>
</dbReference>
<evidence type="ECO:0000256" key="9">
    <source>
        <dbReference type="ARBA" id="ARBA00023049"/>
    </source>
</evidence>
<comment type="similarity">
    <text evidence="11">Belongs to the UPF0758 family.</text>
</comment>
<evidence type="ECO:0000313" key="13">
    <source>
        <dbReference type="EMBL" id="PIX35321.1"/>
    </source>
</evidence>
<dbReference type="GO" id="GO:0003676">
    <property type="term" value="F:nucleic acid binding"/>
    <property type="evidence" value="ECO:0007669"/>
    <property type="project" value="InterPro"/>
</dbReference>
<dbReference type="InterPro" id="IPR029063">
    <property type="entry name" value="SAM-dependent_MTases_sf"/>
</dbReference>
<reference evidence="13" key="1">
    <citation type="submission" date="2017-09" db="EMBL/GenBank/DDBJ databases">
        <title>Depth-based differentiation of microbial function through sediment-hosted aquifers and enrichment of novel symbionts in the deep terrestrial subsurface.</title>
        <authorList>
            <person name="Probst A.J."/>
            <person name="Ladd B."/>
            <person name="Jarett J.K."/>
            <person name="Geller-Mcgrath D.E."/>
            <person name="Sieber C.M.K."/>
            <person name="Emerson J.B."/>
            <person name="Anantharaman K."/>
            <person name="Thomas B.C."/>
            <person name="Malmstrom R."/>
            <person name="Stieglmeier M."/>
            <person name="Klingl A."/>
            <person name="Woyke T."/>
            <person name="Ryan C.M."/>
            <person name="Banfield J.F."/>
        </authorList>
    </citation>
    <scope>NUCLEOTIDE SEQUENCE</scope>
    <source>
        <strain evidence="13">CG_4_8_14_3_um_filter_34_18</strain>
    </source>
</reference>
<dbReference type="GO" id="GO:0032259">
    <property type="term" value="P:methylation"/>
    <property type="evidence" value="ECO:0007669"/>
    <property type="project" value="UniProtKB-KW"/>
</dbReference>
<reference evidence="16 17" key="2">
    <citation type="submission" date="2017-09" db="EMBL/GenBank/DDBJ databases">
        <title>Depth-based differentiation of microbial function through sediment-hosted aquifers and enrichment of novel symbionts in the deep terrestrial subsurface.</title>
        <authorList>
            <person name="Probst A.J."/>
            <person name="Ladd B."/>
            <person name="Jarett J.K."/>
            <person name="Geller-Mcgrath D.E."/>
            <person name="Sieber C.M."/>
            <person name="Emerson J.B."/>
            <person name="Anantharaman K."/>
            <person name="Thomas B.C."/>
            <person name="Malmstrom R."/>
            <person name="Stieglmeier M."/>
            <person name="Klingl A."/>
            <person name="Woyke T."/>
            <person name="Ryan C.M."/>
            <person name="Banfield J.F."/>
        </authorList>
    </citation>
    <scope>NUCLEOTIDE SEQUENCE [LARGE SCALE GENOMIC DNA]</scope>
    <source>
        <strain evidence="14">CG_4_10_14_3_um_filter_34_13</strain>
        <strain evidence="15">CG_4_9_14_3_um_filter_33_16</strain>
    </source>
</reference>
<dbReference type="InterPro" id="IPR037518">
    <property type="entry name" value="MPN"/>
</dbReference>
<dbReference type="GO" id="GO:0046872">
    <property type="term" value="F:metal ion binding"/>
    <property type="evidence" value="ECO:0007669"/>
    <property type="project" value="UniProtKB-KW"/>
</dbReference>
<evidence type="ECO:0000256" key="6">
    <source>
        <dbReference type="ARBA" id="ARBA00022723"/>
    </source>
</evidence>
<dbReference type="RefSeq" id="WP_406608586.1">
    <property type="nucleotide sequence ID" value="NZ_PFKO01000393.1"/>
</dbReference>
<evidence type="ECO:0000256" key="11">
    <source>
        <dbReference type="RuleBase" id="RU003797"/>
    </source>
</evidence>
<dbReference type="InterPro" id="IPR025657">
    <property type="entry name" value="RadC_JAB"/>
</dbReference>
<dbReference type="Pfam" id="PF20582">
    <property type="entry name" value="UPF0758_N"/>
    <property type="match status" value="1"/>
</dbReference>
<evidence type="ECO:0000256" key="5">
    <source>
        <dbReference type="ARBA" id="ARBA00022691"/>
    </source>
</evidence>
<accession>A0A2M8CAA7</accession>
<keyword evidence="9" id="KW-0482">Metalloprotease</keyword>
<comment type="caution">
    <text evidence="14">The sequence shown here is derived from an EMBL/GenBank/DDBJ whole genome shotgun (WGS) entry which is preliminary data.</text>
</comment>
<dbReference type="PROSITE" id="PS50249">
    <property type="entry name" value="MPN"/>
    <property type="match status" value="1"/>
</dbReference>
<keyword evidence="2" id="KW-0489">Methyltransferase</keyword>
<accession>A0A2M7KB04</accession>
<dbReference type="GO" id="GO:0006508">
    <property type="term" value="P:proteolysis"/>
    <property type="evidence" value="ECO:0007669"/>
    <property type="project" value="UniProtKB-KW"/>
</dbReference>
<dbReference type="AlphaFoldDB" id="A0A2M7PKH7"/>
<dbReference type="InterPro" id="IPR002052">
    <property type="entry name" value="DNA_methylase_N6_adenine_CS"/>
</dbReference>
<dbReference type="Proteomes" id="UP000231493">
    <property type="component" value="Unassembled WGS sequence"/>
</dbReference>
<dbReference type="NCBIfam" id="TIGR00608">
    <property type="entry name" value="radc"/>
    <property type="match status" value="1"/>
</dbReference>
<evidence type="ECO:0000313" key="15">
    <source>
        <dbReference type="EMBL" id="PJB55995.1"/>
    </source>
</evidence>
<dbReference type="EMBL" id="PFKO01000393">
    <property type="protein sequence ID" value="PIY31045.1"/>
    <property type="molecule type" value="Genomic_DNA"/>
</dbReference>
<dbReference type="GO" id="GO:0009007">
    <property type="term" value="F:site-specific DNA-methyltransferase (adenine-specific) activity"/>
    <property type="evidence" value="ECO:0007669"/>
    <property type="project" value="UniProtKB-EC"/>
</dbReference>
<evidence type="ECO:0000256" key="8">
    <source>
        <dbReference type="ARBA" id="ARBA00022833"/>
    </source>
</evidence>
<proteinExistence type="inferred from homology"/>
<organism evidence="14 17">
    <name type="scientific">Candidatus Infernicultor aquiphilus</name>
    <dbReference type="NCBI Taxonomy" id="1805029"/>
    <lineage>
        <taxon>Bacteria</taxon>
        <taxon>Pseudomonadati</taxon>
        <taxon>Atribacterota</taxon>
        <taxon>Candidatus Phoenicimicrobiia</taxon>
        <taxon>Candidatus Pheonicimicrobiales</taxon>
        <taxon>Candidatus Phoenicimicrobiaceae</taxon>
        <taxon>Candidatus Infernicultor</taxon>
    </lineage>
</organism>
<evidence type="ECO:0000313" key="17">
    <source>
        <dbReference type="Proteomes" id="UP000230646"/>
    </source>
</evidence>
<dbReference type="CDD" id="cd08071">
    <property type="entry name" value="MPN_DUF2466"/>
    <property type="match status" value="1"/>
</dbReference>
<accession>A0A2M7PKH7</accession>
<name>A0A2M7PKH7_9BACT</name>
<dbReference type="InterPro" id="IPR001405">
    <property type="entry name" value="UPF0758"/>
</dbReference>
<dbReference type="PANTHER" id="PTHR30471:SF3">
    <property type="entry name" value="UPF0758 PROTEIN YEES-RELATED"/>
    <property type="match status" value="1"/>
</dbReference>
<evidence type="ECO:0000259" key="12">
    <source>
        <dbReference type="PROSITE" id="PS50249"/>
    </source>
</evidence>
<gene>
    <name evidence="15" type="ORF">CO097_06385</name>
    <name evidence="14" type="ORF">COZ07_10625</name>
    <name evidence="13" type="ORF">COZ58_00335</name>
</gene>
<keyword evidence="3" id="KW-0645">Protease</keyword>
<evidence type="ECO:0000256" key="1">
    <source>
        <dbReference type="ARBA" id="ARBA00011900"/>
    </source>
</evidence>
<dbReference type="InterPro" id="IPR012327">
    <property type="entry name" value="MeTrfase_D12"/>
</dbReference>
<dbReference type="Proteomes" id="UP000230646">
    <property type="component" value="Unassembled WGS sequence"/>
</dbReference>